<accession>A0A430QR32</accession>
<dbReference type="Gene3D" id="3.40.30.10">
    <property type="entry name" value="Glutaredoxin"/>
    <property type="match status" value="1"/>
</dbReference>
<dbReference type="SUPFAM" id="SSF52833">
    <property type="entry name" value="Thioredoxin-like"/>
    <property type="match status" value="1"/>
</dbReference>
<dbReference type="Proteomes" id="UP000290809">
    <property type="component" value="Unassembled WGS sequence"/>
</dbReference>
<dbReference type="AlphaFoldDB" id="A0A430QR32"/>
<evidence type="ECO:0008006" key="4">
    <source>
        <dbReference type="Google" id="ProtNLM"/>
    </source>
</evidence>
<dbReference type="STRING" id="6184.A0A430QR32"/>
<evidence type="ECO:0000313" key="3">
    <source>
        <dbReference type="Proteomes" id="UP000290809"/>
    </source>
</evidence>
<feature type="chain" id="PRO_5019353626" description="Thioredoxin domain-containing protein" evidence="1">
    <location>
        <begin position="18"/>
        <end position="176"/>
    </location>
</feature>
<organism evidence="2 3">
    <name type="scientific">Schistosoma bovis</name>
    <name type="common">Blood fluke</name>
    <dbReference type="NCBI Taxonomy" id="6184"/>
    <lineage>
        <taxon>Eukaryota</taxon>
        <taxon>Metazoa</taxon>
        <taxon>Spiralia</taxon>
        <taxon>Lophotrochozoa</taxon>
        <taxon>Platyhelminthes</taxon>
        <taxon>Trematoda</taxon>
        <taxon>Digenea</taxon>
        <taxon>Strigeidida</taxon>
        <taxon>Schistosomatoidea</taxon>
        <taxon>Schistosomatidae</taxon>
        <taxon>Schistosoma</taxon>
    </lineage>
</organism>
<feature type="signal peptide" evidence="1">
    <location>
        <begin position="1"/>
        <end position="17"/>
    </location>
</feature>
<keyword evidence="1" id="KW-0732">Signal</keyword>
<evidence type="ECO:0000313" key="2">
    <source>
        <dbReference type="EMBL" id="RTG90097.1"/>
    </source>
</evidence>
<gene>
    <name evidence="2" type="ORF">DC041_0010352</name>
</gene>
<keyword evidence="3" id="KW-1185">Reference proteome</keyword>
<proteinExistence type="predicted"/>
<dbReference type="EMBL" id="QMKO01001462">
    <property type="protein sequence ID" value="RTG90097.1"/>
    <property type="molecule type" value="Genomic_DNA"/>
</dbReference>
<reference evidence="2 3" key="1">
    <citation type="journal article" date="2019" name="PLoS Pathog.">
        <title>Genome sequence of the bovine parasite Schistosoma bovis Tanzania.</title>
        <authorList>
            <person name="Oey H."/>
            <person name="Zakrzewski M."/>
            <person name="Gobert G."/>
            <person name="Gravermann K."/>
            <person name="Stoye J."/>
            <person name="Jones M."/>
            <person name="Mcmanus D."/>
            <person name="Krause L."/>
        </authorList>
    </citation>
    <scope>NUCLEOTIDE SEQUENCE [LARGE SCALE GENOMIC DNA]</scope>
    <source>
        <strain evidence="2 3">TAN1997</strain>
    </source>
</reference>
<comment type="caution">
    <text evidence="2">The sequence shown here is derived from an EMBL/GenBank/DDBJ whole genome shotgun (WGS) entry which is preliminary data.</text>
</comment>
<sequence length="176" mass="19836">MLVTVFILNILLRTVHSFAYSEIEGVTVLHPENFDKTSEGIWLVIFYRKTCGHCIKYSKPFSQFCRSVKSNSIFILLIFLSTKNSKQTSEEIPAEWNVTLLRKSIASKLVNVSALQLPRDLAVNDPIIVTGSDIEVNALLLLDYSLLLKREIQSVVKPGLKEIDVTNRLSGEVIVK</sequence>
<evidence type="ECO:0000256" key="1">
    <source>
        <dbReference type="SAM" id="SignalP"/>
    </source>
</evidence>
<dbReference type="InterPro" id="IPR036249">
    <property type="entry name" value="Thioredoxin-like_sf"/>
</dbReference>
<name>A0A430QR32_SCHBO</name>
<protein>
    <recommendedName>
        <fullName evidence="4">Thioredoxin domain-containing protein</fullName>
    </recommendedName>
</protein>